<dbReference type="CDD" id="cd00371">
    <property type="entry name" value="HMA"/>
    <property type="match status" value="1"/>
</dbReference>
<feature type="domain" description="HMA" evidence="2">
    <location>
        <begin position="53"/>
        <end position="117"/>
    </location>
</feature>
<reference evidence="3 4" key="1">
    <citation type="submission" date="2018-08" db="EMBL/GenBank/DDBJ databases">
        <title>A genome reference for cultivated species of the human gut microbiota.</title>
        <authorList>
            <person name="Zou Y."/>
            <person name="Xue W."/>
            <person name="Luo G."/>
        </authorList>
    </citation>
    <scope>NUCLEOTIDE SEQUENCE [LARGE SCALE GENOMIC DNA]</scope>
    <source>
        <strain evidence="3 4">TF11-7</strain>
    </source>
</reference>
<dbReference type="EMBL" id="QSQN01000012">
    <property type="protein sequence ID" value="RGK40915.1"/>
    <property type="molecule type" value="Genomic_DNA"/>
</dbReference>
<dbReference type="Proteomes" id="UP000260793">
    <property type="component" value="Unassembled WGS sequence"/>
</dbReference>
<organism evidence="3 4">
    <name type="scientific">[Ruminococcus] lactaris</name>
    <dbReference type="NCBI Taxonomy" id="46228"/>
    <lineage>
        <taxon>Bacteria</taxon>
        <taxon>Bacillati</taxon>
        <taxon>Bacillota</taxon>
        <taxon>Clostridia</taxon>
        <taxon>Lachnospirales</taxon>
        <taxon>Lachnospiraceae</taxon>
        <taxon>Mediterraneibacter</taxon>
    </lineage>
</organism>
<keyword evidence="1" id="KW-0479">Metal-binding</keyword>
<dbReference type="FunFam" id="3.30.70.100:FF:000001">
    <property type="entry name" value="ATPase copper transporting beta"/>
    <property type="match status" value="1"/>
</dbReference>
<dbReference type="PROSITE" id="PS01047">
    <property type="entry name" value="HMA_1"/>
    <property type="match status" value="1"/>
</dbReference>
<evidence type="ECO:0000259" key="2">
    <source>
        <dbReference type="PROSITE" id="PS50846"/>
    </source>
</evidence>
<dbReference type="AlphaFoldDB" id="A0A3E4LUF3"/>
<proteinExistence type="predicted"/>
<dbReference type="Gene3D" id="3.30.70.100">
    <property type="match status" value="1"/>
</dbReference>
<dbReference type="InterPro" id="IPR017969">
    <property type="entry name" value="Heavy-metal-associated_CS"/>
</dbReference>
<gene>
    <name evidence="3" type="ORF">DXD17_05805</name>
</gene>
<dbReference type="RefSeq" id="WP_117687979.1">
    <property type="nucleotide sequence ID" value="NZ_QSQN01000012.1"/>
</dbReference>
<dbReference type="GO" id="GO:0046872">
    <property type="term" value="F:metal ion binding"/>
    <property type="evidence" value="ECO:0007669"/>
    <property type="project" value="UniProtKB-KW"/>
</dbReference>
<name>A0A3E4LUF3_9FIRM</name>
<evidence type="ECO:0000313" key="3">
    <source>
        <dbReference type="EMBL" id="RGK40915.1"/>
    </source>
</evidence>
<dbReference type="InterPro" id="IPR036163">
    <property type="entry name" value="HMA_dom_sf"/>
</dbReference>
<evidence type="ECO:0000256" key="1">
    <source>
        <dbReference type="ARBA" id="ARBA00022723"/>
    </source>
</evidence>
<accession>A0A3E4LUF3</accession>
<comment type="caution">
    <text evidence="3">The sequence shown here is derived from an EMBL/GenBank/DDBJ whole genome shotgun (WGS) entry which is preliminary data.</text>
</comment>
<dbReference type="InterPro" id="IPR006121">
    <property type="entry name" value="HMA_dom"/>
</dbReference>
<evidence type="ECO:0000313" key="4">
    <source>
        <dbReference type="Proteomes" id="UP000260793"/>
    </source>
</evidence>
<dbReference type="PROSITE" id="PS50846">
    <property type="entry name" value="HMA_2"/>
    <property type="match status" value="1"/>
</dbReference>
<dbReference type="SUPFAM" id="SSF55008">
    <property type="entry name" value="HMA, heavy metal-associated domain"/>
    <property type="match status" value="1"/>
</dbReference>
<sequence>MVDAIIIVLVIILLFFALKGSLKHFKGESPCCGGGSGDSGKAKTKFLDGPVIGRKTLTIEGMHCEHCVNAVTNALNEMDGVVAKVTLKSNSAEVSYDREINEADLKNAVKKAGYEVTGIS</sequence>
<dbReference type="Pfam" id="PF00403">
    <property type="entry name" value="HMA"/>
    <property type="match status" value="1"/>
</dbReference>
<protein>
    <submittedName>
        <fullName evidence="3">Heavy-metal-associated domain-containing protein</fullName>
    </submittedName>
</protein>